<dbReference type="Pfam" id="PF13692">
    <property type="entry name" value="Glyco_trans_1_4"/>
    <property type="match status" value="1"/>
</dbReference>
<dbReference type="Proteomes" id="UP000244930">
    <property type="component" value="Chromosome"/>
</dbReference>
<proteinExistence type="predicted"/>
<reference evidence="2 3" key="1">
    <citation type="submission" date="2017-06" db="EMBL/GenBank/DDBJ databases">
        <title>Azoarcus.</title>
        <authorList>
            <person name="Woo J.-H."/>
            <person name="Kim H.-S."/>
        </authorList>
    </citation>
    <scope>NUCLEOTIDE SEQUENCE [LARGE SCALE GENOMIC DNA]</scope>
    <source>
        <strain evidence="2 3">TSPY31</strain>
    </source>
</reference>
<feature type="domain" description="Glycosyltransferase subfamily 4-like N-terminal" evidence="1">
    <location>
        <begin position="30"/>
        <end position="198"/>
    </location>
</feature>
<dbReference type="PANTHER" id="PTHR45947:SF3">
    <property type="entry name" value="SULFOQUINOVOSYL TRANSFERASE SQD2"/>
    <property type="match status" value="1"/>
</dbReference>
<gene>
    <name evidence="2" type="ORF">CEW83_18280</name>
</gene>
<evidence type="ECO:0000313" key="2">
    <source>
        <dbReference type="EMBL" id="AWI76935.1"/>
    </source>
</evidence>
<dbReference type="Gene3D" id="3.40.50.2000">
    <property type="entry name" value="Glycogen Phosphorylase B"/>
    <property type="match status" value="2"/>
</dbReference>
<dbReference type="EMBL" id="CP022187">
    <property type="protein sequence ID" value="AWI76935.1"/>
    <property type="molecule type" value="Genomic_DNA"/>
</dbReference>
<name>A0A2U8GWX1_9RHOO</name>
<dbReference type="Pfam" id="PF13439">
    <property type="entry name" value="Glyco_transf_4"/>
    <property type="match status" value="1"/>
</dbReference>
<dbReference type="GO" id="GO:0016787">
    <property type="term" value="F:hydrolase activity"/>
    <property type="evidence" value="ECO:0007669"/>
    <property type="project" value="UniProtKB-KW"/>
</dbReference>
<dbReference type="SUPFAM" id="SSF53756">
    <property type="entry name" value="UDP-Glycosyltransferase/glycogen phosphorylase"/>
    <property type="match status" value="1"/>
</dbReference>
<dbReference type="AlphaFoldDB" id="A0A2U8GWX1"/>
<keyword evidence="3" id="KW-1185">Reference proteome</keyword>
<dbReference type="RefSeq" id="WP_108950634.1">
    <property type="nucleotide sequence ID" value="NZ_CP022187.1"/>
</dbReference>
<organism evidence="2 3">
    <name type="scientific">Parazoarcus communis</name>
    <dbReference type="NCBI Taxonomy" id="41977"/>
    <lineage>
        <taxon>Bacteria</taxon>
        <taxon>Pseudomonadati</taxon>
        <taxon>Pseudomonadota</taxon>
        <taxon>Betaproteobacteria</taxon>
        <taxon>Rhodocyclales</taxon>
        <taxon>Zoogloeaceae</taxon>
        <taxon>Parazoarcus</taxon>
    </lineage>
</organism>
<dbReference type="KEGG" id="acom:CEW83_18280"/>
<accession>A0A2U8GWX1</accession>
<evidence type="ECO:0000259" key="1">
    <source>
        <dbReference type="Pfam" id="PF13439"/>
    </source>
</evidence>
<dbReference type="CDD" id="cd03814">
    <property type="entry name" value="GT4-like"/>
    <property type="match status" value="1"/>
</dbReference>
<dbReference type="InterPro" id="IPR050194">
    <property type="entry name" value="Glycosyltransferase_grp1"/>
</dbReference>
<evidence type="ECO:0000313" key="3">
    <source>
        <dbReference type="Proteomes" id="UP000244930"/>
    </source>
</evidence>
<sequence>MDAPLSLQHLAHAARQLRIAVVTETYPPEVNGVAMTTGRVVDGLLRLGHRVQLVRPRQGVGDHAASGEGFEEVLSRGLPIPRYNHLKMGLPARSALLRMWSLRRPDVVQVVTEGPLGWSAVAAARKLRLPVITEFHTNFHSYSRYYGMGWLKQPVEAYLRRFHNKGARCLAPTAELAGQLMNRGIRRVDVVARGVDTRLFSPQRRDPALRAAWGASDTTLVLVVVGRVAPEKNLGLAVRAFEALRGSVSDVRLLFVGDGPARAGLQSGDDGLVFAGMRTGEDLAAHYASADLFLMPSVTETFGNVTTEALASGLPVIGFDYAAAAERVQTGHNGWLAALGDEPAFVDAVLRVAGDGALRQRLAANARASVSDADWGAIARQLAAVMEEVVEAHEARMTSDAKVAGLAG</sequence>
<dbReference type="GO" id="GO:0016757">
    <property type="term" value="F:glycosyltransferase activity"/>
    <property type="evidence" value="ECO:0007669"/>
    <property type="project" value="TreeGrafter"/>
</dbReference>
<dbReference type="InterPro" id="IPR028098">
    <property type="entry name" value="Glyco_trans_4-like_N"/>
</dbReference>
<dbReference type="PANTHER" id="PTHR45947">
    <property type="entry name" value="SULFOQUINOVOSYL TRANSFERASE SQD2"/>
    <property type="match status" value="1"/>
</dbReference>
<protein>
    <submittedName>
        <fullName evidence="2">Glycoside hydrolase</fullName>
    </submittedName>
</protein>
<keyword evidence="2" id="KW-0378">Hydrolase</keyword>